<keyword evidence="1" id="KW-1133">Transmembrane helix</keyword>
<dbReference type="AlphaFoldDB" id="A0A5B8W173"/>
<keyword evidence="3" id="KW-1185">Reference proteome</keyword>
<dbReference type="RefSeq" id="WP_147055669.1">
    <property type="nucleotide sequence ID" value="NZ_CP042437.1"/>
</dbReference>
<gene>
    <name evidence="2" type="ORF">FSB76_17880</name>
</gene>
<dbReference type="EMBL" id="CP042437">
    <property type="protein sequence ID" value="QEC77720.1"/>
    <property type="molecule type" value="Genomic_DNA"/>
</dbReference>
<organism evidence="2 3">
    <name type="scientific">Mucilaginibacter ginsenosidivorax</name>
    <dbReference type="NCBI Taxonomy" id="862126"/>
    <lineage>
        <taxon>Bacteria</taxon>
        <taxon>Pseudomonadati</taxon>
        <taxon>Bacteroidota</taxon>
        <taxon>Sphingobacteriia</taxon>
        <taxon>Sphingobacteriales</taxon>
        <taxon>Sphingobacteriaceae</taxon>
        <taxon>Mucilaginibacter</taxon>
    </lineage>
</organism>
<name>A0A5B8W173_9SPHI</name>
<sequence>MNKRQLYRAFLFLCLGASTAFFSFKGRPSARYRLDFFTKDNQFYLCDSAFTGETGDPAFWTSSAYNDRMATAKDRDIVGLSIESFGHVKAQLDILDAASREKDFKKYDHVVEAGLRISSGILEVLDYPDSKIQLKAIVTPGYYRIRVYSYGLANNDPEADEGTDHYKIELWPSHDFERKVLKQFVGE</sequence>
<reference evidence="2 3" key="1">
    <citation type="journal article" date="2013" name="J. Microbiol.">
        <title>Mucilaginibacter ginsenosidivorax sp. nov., with ginsenoside converting activity isolated from sediment.</title>
        <authorList>
            <person name="Kim J.K."/>
            <person name="Choi T.E."/>
            <person name="Liu Q.M."/>
            <person name="Park H.Y."/>
            <person name="Yi T.H."/>
            <person name="Yoon M.H."/>
            <person name="Kim S.C."/>
            <person name="Im W.T."/>
        </authorList>
    </citation>
    <scope>NUCLEOTIDE SEQUENCE [LARGE SCALE GENOMIC DNA]</scope>
    <source>
        <strain evidence="2 3">KHI28</strain>
    </source>
</reference>
<dbReference type="OrthoDB" id="280156at2"/>
<keyword evidence="1" id="KW-0472">Membrane</keyword>
<evidence type="ECO:0000313" key="3">
    <source>
        <dbReference type="Proteomes" id="UP000321362"/>
    </source>
</evidence>
<proteinExistence type="predicted"/>
<evidence type="ECO:0000256" key="1">
    <source>
        <dbReference type="SAM" id="Phobius"/>
    </source>
</evidence>
<dbReference type="Proteomes" id="UP000321362">
    <property type="component" value="Chromosome"/>
</dbReference>
<dbReference type="KEGG" id="mgk:FSB76_17880"/>
<protein>
    <submittedName>
        <fullName evidence="2">Uncharacterized protein</fullName>
    </submittedName>
</protein>
<feature type="transmembrane region" description="Helical" evidence="1">
    <location>
        <begin position="6"/>
        <end position="24"/>
    </location>
</feature>
<evidence type="ECO:0000313" key="2">
    <source>
        <dbReference type="EMBL" id="QEC77720.1"/>
    </source>
</evidence>
<accession>A0A5B8W173</accession>
<keyword evidence="1" id="KW-0812">Transmembrane</keyword>